<organism evidence="1 2">
    <name type="scientific">Algoriphagus zhangzhouensis</name>
    <dbReference type="NCBI Taxonomy" id="1073327"/>
    <lineage>
        <taxon>Bacteria</taxon>
        <taxon>Pseudomonadati</taxon>
        <taxon>Bacteroidota</taxon>
        <taxon>Cytophagia</taxon>
        <taxon>Cytophagales</taxon>
        <taxon>Cyclobacteriaceae</taxon>
        <taxon>Algoriphagus</taxon>
    </lineage>
</organism>
<dbReference type="OrthoDB" id="1524444at2"/>
<evidence type="ECO:0000313" key="2">
    <source>
        <dbReference type="Proteomes" id="UP000184609"/>
    </source>
</evidence>
<keyword evidence="2" id="KW-1185">Reference proteome</keyword>
<gene>
    <name evidence="1" type="ORF">SAMN04488108_2804</name>
</gene>
<dbReference type="STRING" id="1073327.SAMN04488108_2804"/>
<evidence type="ECO:0008006" key="3">
    <source>
        <dbReference type="Google" id="ProtNLM"/>
    </source>
</evidence>
<proteinExistence type="predicted"/>
<evidence type="ECO:0000313" key="1">
    <source>
        <dbReference type="EMBL" id="SHO63514.1"/>
    </source>
</evidence>
<name>A0A1M7ZF61_9BACT</name>
<dbReference type="EMBL" id="FRXN01000003">
    <property type="protein sequence ID" value="SHO63514.1"/>
    <property type="molecule type" value="Genomic_DNA"/>
</dbReference>
<dbReference type="AlphaFoldDB" id="A0A1M7ZF61"/>
<dbReference type="RefSeq" id="WP_073572409.1">
    <property type="nucleotide sequence ID" value="NZ_FRXN01000003.1"/>
</dbReference>
<dbReference type="PROSITE" id="PS51257">
    <property type="entry name" value="PROKAR_LIPOPROTEIN"/>
    <property type="match status" value="1"/>
</dbReference>
<dbReference type="Proteomes" id="UP000184609">
    <property type="component" value="Unassembled WGS sequence"/>
</dbReference>
<sequence>MKRFTTIFSLIAVMAFQACEGPVGPQGPAGQDGVDGITIVGEAFEVEVDFTETNDYTEIFEFDPEIYDSDVVLIYIQWEQDNGTPIWRPLPQTIFFQEGVLMYNYDFTQYDFSVFLDGPLDYSLLGDEWTQDQLFRVVIVPADFSTTNRIDYSDYDAVTKMLGIEEDDFVRLSPKSKQ</sequence>
<reference evidence="2" key="1">
    <citation type="submission" date="2016-12" db="EMBL/GenBank/DDBJ databases">
        <authorList>
            <person name="Varghese N."/>
            <person name="Submissions S."/>
        </authorList>
    </citation>
    <scope>NUCLEOTIDE SEQUENCE [LARGE SCALE GENOMIC DNA]</scope>
    <source>
        <strain evidence="2">DSM 25035</strain>
    </source>
</reference>
<protein>
    <recommendedName>
        <fullName evidence="3">Collagen triple helix repeat-containing protein</fullName>
    </recommendedName>
</protein>
<accession>A0A1M7ZF61</accession>